<dbReference type="InterPro" id="IPR029063">
    <property type="entry name" value="SAM-dependent_MTases_sf"/>
</dbReference>
<dbReference type="InterPro" id="IPR010286">
    <property type="entry name" value="METTL16/RlmF"/>
</dbReference>
<dbReference type="PANTHER" id="PTHR13393:SF0">
    <property type="entry name" value="RNA N6-ADENOSINE-METHYLTRANSFERASE METTL16"/>
    <property type="match status" value="1"/>
</dbReference>
<reference evidence="7 8" key="1">
    <citation type="submission" date="2022-05" db="EMBL/GenBank/DDBJ databases">
        <authorList>
            <person name="Park J.-S."/>
        </authorList>
    </citation>
    <scope>NUCLEOTIDE SEQUENCE [LARGE SCALE GENOMIC DNA]</scope>
    <source>
        <strain evidence="7 8">2012CJ34-2</strain>
    </source>
</reference>
<dbReference type="NCBIfam" id="NF008725">
    <property type="entry name" value="PRK11727.1"/>
    <property type="match status" value="1"/>
</dbReference>
<comment type="function">
    <text evidence="6">Specifically methylates the adenine in position 1618 of 23S rRNA.</text>
</comment>
<evidence type="ECO:0000313" key="8">
    <source>
        <dbReference type="Proteomes" id="UP001203338"/>
    </source>
</evidence>
<dbReference type="HAMAP" id="MF_01848">
    <property type="entry name" value="23SrRNA_methyltr_F"/>
    <property type="match status" value="1"/>
</dbReference>
<protein>
    <recommendedName>
        <fullName evidence="6">Ribosomal RNA large subunit methyltransferase F</fullName>
        <ecNumber evidence="6">2.1.1.181</ecNumber>
    </recommendedName>
    <alternativeName>
        <fullName evidence="6">23S rRNA mA1618 methyltransferase</fullName>
    </alternativeName>
    <alternativeName>
        <fullName evidence="6">rRNA adenine N-6-methyltransferase</fullName>
    </alternativeName>
</protein>
<dbReference type="CDD" id="cd02440">
    <property type="entry name" value="AdoMet_MTases"/>
    <property type="match status" value="1"/>
</dbReference>
<keyword evidence="3 6" id="KW-0489">Methyltransferase</keyword>
<dbReference type="Proteomes" id="UP001203338">
    <property type="component" value="Unassembled WGS sequence"/>
</dbReference>
<keyword evidence="1 6" id="KW-0963">Cytoplasm</keyword>
<accession>A0ABT0PHD9</accession>
<comment type="caution">
    <text evidence="7">The sequence shown here is derived from an EMBL/GenBank/DDBJ whole genome shotgun (WGS) entry which is preliminary data.</text>
</comment>
<keyword evidence="4 6" id="KW-0808">Transferase</keyword>
<dbReference type="EC" id="2.1.1.181" evidence="6"/>
<evidence type="ECO:0000313" key="7">
    <source>
        <dbReference type="EMBL" id="MCL6270797.1"/>
    </source>
</evidence>
<comment type="subcellular location">
    <subcellularLocation>
        <location evidence="6">Cytoplasm</location>
    </subcellularLocation>
</comment>
<dbReference type="GO" id="GO:0052907">
    <property type="term" value="F:23S rRNA (adenine(1618)-N(6))-methyltransferase activity"/>
    <property type="evidence" value="ECO:0007669"/>
    <property type="project" value="UniProtKB-EC"/>
</dbReference>
<dbReference type="PANTHER" id="PTHR13393">
    <property type="entry name" value="SAM-DEPENDENT METHYLTRANSFERASE"/>
    <property type="match status" value="1"/>
</dbReference>
<dbReference type="InterPro" id="IPR016909">
    <property type="entry name" value="rRNA_lsu_MeTfrase_F"/>
</dbReference>
<dbReference type="SUPFAM" id="SSF53335">
    <property type="entry name" value="S-adenosyl-L-methionine-dependent methyltransferases"/>
    <property type="match status" value="1"/>
</dbReference>
<name>A0ABT0PHD9_9GAMM</name>
<dbReference type="EMBL" id="JAMFLX010000016">
    <property type="protein sequence ID" value="MCL6270797.1"/>
    <property type="molecule type" value="Genomic_DNA"/>
</dbReference>
<evidence type="ECO:0000256" key="1">
    <source>
        <dbReference type="ARBA" id="ARBA00022490"/>
    </source>
</evidence>
<comment type="catalytic activity">
    <reaction evidence="6">
        <text>adenosine(1618) in 23S rRNA + S-adenosyl-L-methionine = N(6)-methyladenosine(1618) in 23S rRNA + S-adenosyl-L-homocysteine + H(+)</text>
        <dbReference type="Rhea" id="RHEA:16497"/>
        <dbReference type="Rhea" id="RHEA-COMP:10229"/>
        <dbReference type="Rhea" id="RHEA-COMP:10231"/>
        <dbReference type="ChEBI" id="CHEBI:15378"/>
        <dbReference type="ChEBI" id="CHEBI:57856"/>
        <dbReference type="ChEBI" id="CHEBI:59789"/>
        <dbReference type="ChEBI" id="CHEBI:74411"/>
        <dbReference type="ChEBI" id="CHEBI:74449"/>
        <dbReference type="EC" id="2.1.1.181"/>
    </reaction>
</comment>
<organism evidence="7 8">
    <name type="scientific">Parendozoicomonas callyspongiae</name>
    <dbReference type="NCBI Taxonomy" id="2942213"/>
    <lineage>
        <taxon>Bacteria</taxon>
        <taxon>Pseudomonadati</taxon>
        <taxon>Pseudomonadota</taxon>
        <taxon>Gammaproteobacteria</taxon>
        <taxon>Oceanospirillales</taxon>
        <taxon>Endozoicomonadaceae</taxon>
        <taxon>Parendozoicomonas</taxon>
    </lineage>
</organism>
<keyword evidence="5 6" id="KW-0949">S-adenosyl-L-methionine</keyword>
<evidence type="ECO:0000256" key="6">
    <source>
        <dbReference type="HAMAP-Rule" id="MF_01848"/>
    </source>
</evidence>
<dbReference type="PIRSF" id="PIRSF029038">
    <property type="entry name" value="Mtase_YbiN_prd"/>
    <property type="match status" value="1"/>
</dbReference>
<evidence type="ECO:0000256" key="3">
    <source>
        <dbReference type="ARBA" id="ARBA00022603"/>
    </source>
</evidence>
<sequence length="293" mass="32600">MKALSGSCPELTDFLTSNPAGQLTIDFSDSSAVLCLNKALLAHFYNVSFWQIPAGYLCPPIPGRADYIHYLADLLADRNQGIIPEGKSIKALDIGTGANCIYPIIGSQIYDWSFTATDIDPVSVKAARLIVEGNTCLKNQIRIVQQRNQNHIFHGIIKANDRFDVTLCNPPFHASMAEAQAGSLRKWNNLKGGKSQSNNLKDKRNFGGQKAELWCKGGEIRFLKQMARESRDFAEQVGIFTSLVSKKENLRPLEKLLKQLGATNIQIIKMSQGQKISHLLAWSYEGRLLLESY</sequence>
<proteinExistence type="inferred from homology"/>
<dbReference type="Gene3D" id="3.40.50.150">
    <property type="entry name" value="Vaccinia Virus protein VP39"/>
    <property type="match status" value="1"/>
</dbReference>
<evidence type="ECO:0000256" key="2">
    <source>
        <dbReference type="ARBA" id="ARBA00022552"/>
    </source>
</evidence>
<dbReference type="Pfam" id="PF05971">
    <property type="entry name" value="Methyltransf_10"/>
    <property type="match status" value="1"/>
</dbReference>
<comment type="similarity">
    <text evidence="6">Belongs to the methyltransferase superfamily. METTL16/RlmF family.</text>
</comment>
<keyword evidence="2 6" id="KW-0698">rRNA processing</keyword>
<evidence type="ECO:0000256" key="4">
    <source>
        <dbReference type="ARBA" id="ARBA00022679"/>
    </source>
</evidence>
<evidence type="ECO:0000256" key="5">
    <source>
        <dbReference type="ARBA" id="ARBA00022691"/>
    </source>
</evidence>
<keyword evidence="8" id="KW-1185">Reference proteome</keyword>
<gene>
    <name evidence="6 7" type="primary">rlmF</name>
    <name evidence="7" type="ORF">M3P05_12770</name>
</gene>